<feature type="compositionally biased region" description="Basic and acidic residues" evidence="1">
    <location>
        <begin position="117"/>
        <end position="132"/>
    </location>
</feature>
<comment type="caution">
    <text evidence="2">The sequence shown here is derived from an EMBL/GenBank/DDBJ whole genome shotgun (WGS) entry which is preliminary data.</text>
</comment>
<feature type="compositionally biased region" description="Basic and acidic residues" evidence="1">
    <location>
        <begin position="169"/>
        <end position="180"/>
    </location>
</feature>
<dbReference type="InterPro" id="IPR036319">
    <property type="entry name" value="RDM1_sf"/>
</dbReference>
<feature type="compositionally biased region" description="Polar residues" evidence="1">
    <location>
        <begin position="15"/>
        <end position="24"/>
    </location>
</feature>
<accession>A0A1E5VAT0</accession>
<proteinExistence type="predicted"/>
<feature type="compositionally biased region" description="Acidic residues" evidence="1">
    <location>
        <begin position="184"/>
        <end position="195"/>
    </location>
</feature>
<dbReference type="Pfam" id="PF09187">
    <property type="entry name" value="RdDM_RDM1"/>
    <property type="match status" value="1"/>
</dbReference>
<feature type="region of interest" description="Disordered" evidence="1">
    <location>
        <begin position="302"/>
        <end position="382"/>
    </location>
</feature>
<dbReference type="Proteomes" id="UP000095767">
    <property type="component" value="Unassembled WGS sequence"/>
</dbReference>
<dbReference type="InterPro" id="IPR015270">
    <property type="entry name" value="RDM1_plant"/>
</dbReference>
<dbReference type="OrthoDB" id="1906229at2759"/>
<gene>
    <name evidence="2" type="ORF">BAE44_0016804</name>
</gene>
<dbReference type="AlphaFoldDB" id="A0A1E5VAT0"/>
<feature type="compositionally biased region" description="Basic and acidic residues" evidence="1">
    <location>
        <begin position="43"/>
        <end position="54"/>
    </location>
</feature>
<dbReference type="PANTHER" id="PTHR36366:SF1">
    <property type="entry name" value="PROTEIN RDM1"/>
    <property type="match status" value="1"/>
</dbReference>
<reference evidence="2 3" key="1">
    <citation type="submission" date="2016-09" db="EMBL/GenBank/DDBJ databases">
        <title>The draft genome of Dichanthelium oligosanthes: A C3 panicoid grass species.</title>
        <authorList>
            <person name="Studer A.J."/>
            <person name="Schnable J.C."/>
            <person name="Brutnell T.P."/>
        </authorList>
    </citation>
    <scope>NUCLEOTIDE SEQUENCE [LARGE SCALE GENOMIC DNA]</scope>
    <source>
        <strain evidence="3">cv. Kellogg 1175</strain>
        <tissue evidence="2">Leaf</tissue>
    </source>
</reference>
<feature type="compositionally biased region" description="Basic and acidic residues" evidence="1">
    <location>
        <begin position="320"/>
        <end position="335"/>
    </location>
</feature>
<protein>
    <submittedName>
        <fullName evidence="2">Protein RDM1</fullName>
    </submittedName>
</protein>
<dbReference type="EMBL" id="LWDX02046097">
    <property type="protein sequence ID" value="OEL22177.1"/>
    <property type="molecule type" value="Genomic_DNA"/>
</dbReference>
<organism evidence="2 3">
    <name type="scientific">Dichanthelium oligosanthes</name>
    <dbReference type="NCBI Taxonomy" id="888268"/>
    <lineage>
        <taxon>Eukaryota</taxon>
        <taxon>Viridiplantae</taxon>
        <taxon>Streptophyta</taxon>
        <taxon>Embryophyta</taxon>
        <taxon>Tracheophyta</taxon>
        <taxon>Spermatophyta</taxon>
        <taxon>Magnoliopsida</taxon>
        <taxon>Liliopsida</taxon>
        <taxon>Poales</taxon>
        <taxon>Poaceae</taxon>
        <taxon>PACMAD clade</taxon>
        <taxon>Panicoideae</taxon>
        <taxon>Panicodae</taxon>
        <taxon>Paniceae</taxon>
        <taxon>Dichantheliinae</taxon>
        <taxon>Dichanthelium</taxon>
    </lineage>
</organism>
<feature type="compositionally biased region" description="Low complexity" evidence="1">
    <location>
        <begin position="159"/>
        <end position="168"/>
    </location>
</feature>
<name>A0A1E5VAT0_9POAL</name>
<dbReference type="PANTHER" id="PTHR36366">
    <property type="entry name" value="PROTEIN RDM1"/>
    <property type="match status" value="1"/>
</dbReference>
<dbReference type="Gene3D" id="1.20.120.690">
    <property type="entry name" value="RDM1 protein domain"/>
    <property type="match status" value="1"/>
</dbReference>
<feature type="region of interest" description="Disordered" evidence="1">
    <location>
        <begin position="117"/>
        <end position="213"/>
    </location>
</feature>
<feature type="compositionally biased region" description="Acidic residues" evidence="1">
    <location>
        <begin position="58"/>
        <end position="69"/>
    </location>
</feature>
<feature type="region of interest" description="Disordered" evidence="1">
    <location>
        <begin position="1"/>
        <end position="93"/>
    </location>
</feature>
<dbReference type="STRING" id="888268.A0A1E5VAT0"/>
<feature type="compositionally biased region" description="Low complexity" evidence="1">
    <location>
        <begin position="140"/>
        <end position="150"/>
    </location>
</feature>
<evidence type="ECO:0000256" key="1">
    <source>
        <dbReference type="SAM" id="MobiDB-lite"/>
    </source>
</evidence>
<feature type="compositionally biased region" description="Low complexity" evidence="1">
    <location>
        <begin position="33"/>
        <end position="42"/>
    </location>
</feature>
<keyword evidence="3" id="KW-1185">Reference proteome</keyword>
<dbReference type="GO" id="GO:0080188">
    <property type="term" value="P:gene silencing by siRNA-directed DNA methylation"/>
    <property type="evidence" value="ECO:0007669"/>
    <property type="project" value="InterPro"/>
</dbReference>
<dbReference type="SUPFAM" id="SSF109920">
    <property type="entry name" value="Hypothetical protein At3g22680"/>
    <property type="match status" value="1"/>
</dbReference>
<evidence type="ECO:0000313" key="2">
    <source>
        <dbReference type="EMBL" id="OEL22177.1"/>
    </source>
</evidence>
<sequence length="396" mass="42989">MKRAAPSEDPLDVSSGESLGSNSGQVGGKEKGGSASKAAAAAEDTKRATLHEEPQDVSSDDDLSSDSDDEAGKGNGWNAFGLPNSSKASSEAEGALIRRAKMYQQFTSMLSQMHVEKMSTLKATEDMKRAAPSEDPLDVSSGESSGSDSGQVGGKEKGGSASKAATAAEDTKRATLHEEPQDVSSDDDLSSDSDDEAGKGNGWNAFGLPNSSKASSAAEGALIRRAKMYQQYMKHIPVPAYCDSVIPFTSWLGLGRSLKQLYEQPLHYLTNVLLKRWDQQRIGSGDEHRHLDAIIHPEESNWSWSTGKDRDDKEDAPESYEERERTRAAVTEGEKLIGVQNAPPNPLLLEKDQKNASFSQKEKRKRDRGQASRGKNYVEEEKRLLRGRGVYSGFDT</sequence>
<evidence type="ECO:0000313" key="3">
    <source>
        <dbReference type="Proteomes" id="UP000095767"/>
    </source>
</evidence>
<dbReference type="GO" id="GO:0005634">
    <property type="term" value="C:nucleus"/>
    <property type="evidence" value="ECO:0007669"/>
    <property type="project" value="InterPro"/>
</dbReference>